<proteinExistence type="predicted"/>
<dbReference type="InterPro" id="IPR013780">
    <property type="entry name" value="Glyco_hydro_b"/>
</dbReference>
<dbReference type="GO" id="GO:0030246">
    <property type="term" value="F:carbohydrate binding"/>
    <property type="evidence" value="ECO:0007669"/>
    <property type="project" value="InterPro"/>
</dbReference>
<feature type="domain" description="Glycosyl hydrolase family 38 C-terminal" evidence="2">
    <location>
        <begin position="814"/>
        <end position="966"/>
    </location>
</feature>
<organism evidence="4 5">
    <name type="scientific">Labilibaculum filiforme</name>
    <dbReference type="NCBI Taxonomy" id="1940526"/>
    <lineage>
        <taxon>Bacteria</taxon>
        <taxon>Pseudomonadati</taxon>
        <taxon>Bacteroidota</taxon>
        <taxon>Bacteroidia</taxon>
        <taxon>Marinilabiliales</taxon>
        <taxon>Marinifilaceae</taxon>
        <taxon>Labilibaculum</taxon>
    </lineage>
</organism>
<evidence type="ECO:0000259" key="2">
    <source>
        <dbReference type="Pfam" id="PF07748"/>
    </source>
</evidence>
<dbReference type="InterPro" id="IPR041147">
    <property type="entry name" value="GH38_C"/>
</dbReference>
<dbReference type="Pfam" id="PF01074">
    <property type="entry name" value="Glyco_hydro_38N"/>
    <property type="match status" value="1"/>
</dbReference>
<dbReference type="Gene3D" id="2.70.98.30">
    <property type="entry name" value="Golgi alpha-mannosidase II, domain 4"/>
    <property type="match status" value="1"/>
</dbReference>
<dbReference type="GO" id="GO:0009313">
    <property type="term" value="P:oligosaccharide catabolic process"/>
    <property type="evidence" value="ECO:0007669"/>
    <property type="project" value="TreeGrafter"/>
</dbReference>
<dbReference type="Gene3D" id="2.60.40.1180">
    <property type="entry name" value="Golgi alpha-mannosidase II"/>
    <property type="match status" value="1"/>
</dbReference>
<dbReference type="Gene3D" id="2.60.40.2220">
    <property type="match status" value="1"/>
</dbReference>
<dbReference type="Proteomes" id="UP000233535">
    <property type="component" value="Unassembled WGS sequence"/>
</dbReference>
<reference evidence="4 5" key="1">
    <citation type="journal article" date="2017" name="Front. Microbiol.">
        <title>Labilibaculum manganireducens gen. nov., sp. nov. and Labilibaculum filiforme sp. nov., Novel Bacteroidetes Isolated from Subsurface Sediments of the Baltic Sea.</title>
        <authorList>
            <person name="Vandieken V."/>
            <person name="Marshall I.P."/>
            <person name="Niemann H."/>
            <person name="Engelen B."/>
            <person name="Cypionka H."/>
        </authorList>
    </citation>
    <scope>NUCLEOTIDE SEQUENCE [LARGE SCALE GENOMIC DNA]</scope>
    <source>
        <strain evidence="4 5">59.16B</strain>
    </source>
</reference>
<evidence type="ECO:0000313" key="5">
    <source>
        <dbReference type="Proteomes" id="UP000233535"/>
    </source>
</evidence>
<dbReference type="Gene3D" id="3.20.110.10">
    <property type="entry name" value="Glycoside hydrolase 38, N terminal domain"/>
    <property type="match status" value="1"/>
</dbReference>
<keyword evidence="5" id="KW-1185">Reference proteome</keyword>
<dbReference type="InterPro" id="IPR000602">
    <property type="entry name" value="Glyco_hydro_38_N"/>
</dbReference>
<protein>
    <recommendedName>
        <fullName evidence="6">Alpha-mannosidase</fullName>
    </recommendedName>
</protein>
<dbReference type="SUPFAM" id="SSF88713">
    <property type="entry name" value="Glycoside hydrolase/deacetylase"/>
    <property type="match status" value="1"/>
</dbReference>
<dbReference type="GO" id="GO:0004559">
    <property type="term" value="F:alpha-mannosidase activity"/>
    <property type="evidence" value="ECO:0007669"/>
    <property type="project" value="InterPro"/>
</dbReference>
<dbReference type="InterPro" id="IPR011013">
    <property type="entry name" value="Gal_mutarotase_sf_dom"/>
</dbReference>
<dbReference type="PANTHER" id="PTHR46017">
    <property type="entry name" value="ALPHA-MANNOSIDASE 2C1"/>
    <property type="match status" value="1"/>
</dbReference>
<dbReference type="GO" id="GO:0006013">
    <property type="term" value="P:mannose metabolic process"/>
    <property type="evidence" value="ECO:0007669"/>
    <property type="project" value="InterPro"/>
</dbReference>
<evidence type="ECO:0000259" key="1">
    <source>
        <dbReference type="Pfam" id="PF01074"/>
    </source>
</evidence>
<name>A0A2N3I3F3_9BACT</name>
<feature type="domain" description="Glycosyl hydrolases family 38 C-terminal" evidence="3">
    <location>
        <begin position="1099"/>
        <end position="1165"/>
    </location>
</feature>
<evidence type="ECO:0008006" key="6">
    <source>
        <dbReference type="Google" id="ProtNLM"/>
    </source>
</evidence>
<comment type="caution">
    <text evidence="4">The sequence shown here is derived from an EMBL/GenBank/DDBJ whole genome shotgun (WGS) entry which is preliminary data.</text>
</comment>
<dbReference type="Pfam" id="PF17677">
    <property type="entry name" value="Glyco_hydro38C2"/>
    <property type="match status" value="1"/>
</dbReference>
<evidence type="ECO:0000259" key="3">
    <source>
        <dbReference type="Pfam" id="PF17677"/>
    </source>
</evidence>
<dbReference type="PANTHER" id="PTHR46017:SF1">
    <property type="entry name" value="ALPHA-MANNOSIDASE 2C1"/>
    <property type="match status" value="1"/>
</dbReference>
<dbReference type="InterPro" id="IPR011330">
    <property type="entry name" value="Glyco_hydro/deAcase_b/a-brl"/>
</dbReference>
<gene>
    <name evidence="4" type="ORF">BZG02_03005</name>
</gene>
<evidence type="ECO:0000313" key="4">
    <source>
        <dbReference type="EMBL" id="PKQ64835.1"/>
    </source>
</evidence>
<sequence length="1170" mass="132104">MLSIVFFTSKNVKAHESAGKNQIHSVNDNYNLYQICKNDVEGFTSQISGGVYGYPALRSDIRDAMIARASTGKAGFEFLTAKVPVDCKEEMVNFFFYSDIDLNNLLPYDIKVNGKSLLTFTPDKNGKLQVSKNTGNGNAQFYLYRRDANGDGIGAFRLSVPVNMLVKGEKAKVSVFGHAAGTNAWFMLFKVPNAIKWLQGAALNEVSFSIKQFADKLLIDAPSRLVGQKVYLISDGKKSEVATFKLQGETAKASVISSAPKKTFQIFYGKDQYSVEFEKGNGVINENVVKGDFFYASHAHSHDGWLGDFTKRYRPDFYTAYKPLFENKYEKGLISIMNSSHQDIAWVDRPEACIIMRDTMLFTPIIKDAFERADYGFDIEDGLMLREYLHRHPEAQAKLTELLNRKLLSVGATYNCPYEDMYDGEDLVRQLYLGKKWVKKTFGGYDSKVYWNVDVPGKTMQLPQILSKAGVDYMIISRHAKSMVHWASPDGSTVFTYSPGHYGEDLLHLSKDIDEKIKYGAEQVEWWSQYFEGGQTQTPLLSSQDMLPAIDYTDFIETWNQTESVSDENGNEKEVYFPHMELMTVDEFMPLAKQNATTVDTIRGERPNVWVYIHGPAHHDALTASRKAAKLLPAAEKFWTVASVMDEEKMSYPYEELDLGWQAKIYPDHGWGGHDGDVTDNLFKESLVKSQVIGENLLDKATNFIAQRVKTQEKKGIPVVLFNSLSWERTDPVTVSLDLAQGKAIGLSVTNSDKKNVPVQFAELTKYADGSIKHAEIVFIAENLPSVGYKTYYVKPEMKSNVAGKELKFNAEYENDFYKVSFAEGGIDQVYDKELKRNLFTSKQFKVGEIFTLQSEGNGAGEFGDVQQPFMKNFDQVSKHNAKWELLASGDVFSTYRLEQNIEHAKVEQKVTIYHQLKRIQFENNLLNWDGELYREFRTAYPVAIKNSTIKHEVPFGTVEVGKDEINSAGERYTPLCKDVHPRATMDWISADDKDICVTLSSSVAAADWINPTQDGDADLLQHVLLASRTSCHWEGNEYSQAGNHAYSHVLTSNRAGDLTGSRIAKQFNEPIKVVVNPERSTKANMAEEMEFFSIDQKNVIVTAIKKAEDSDAVVVRMYDTEGKDASVKLNSFFDLKNLQKTNIIEENPKAVDQIEITHHGIETYQLDVK</sequence>
<accession>A0A2N3I3F3</accession>
<dbReference type="InterPro" id="IPR011682">
    <property type="entry name" value="Glyco_hydro_38_C"/>
</dbReference>
<dbReference type="EMBL" id="MVDD01000002">
    <property type="protein sequence ID" value="PKQ64835.1"/>
    <property type="molecule type" value="Genomic_DNA"/>
</dbReference>
<dbReference type="Pfam" id="PF07748">
    <property type="entry name" value="Glyco_hydro_38C"/>
    <property type="match status" value="1"/>
</dbReference>
<dbReference type="AlphaFoldDB" id="A0A2N3I3F3"/>
<dbReference type="InterPro" id="IPR027291">
    <property type="entry name" value="Glyco_hydro_38_N_sf"/>
</dbReference>
<feature type="domain" description="Glycoside hydrolase family 38 N-terminal" evidence="1">
    <location>
        <begin position="336"/>
        <end position="594"/>
    </location>
</feature>
<dbReference type="SUPFAM" id="SSF74650">
    <property type="entry name" value="Galactose mutarotase-like"/>
    <property type="match status" value="1"/>
</dbReference>